<dbReference type="PANTHER" id="PTHR43747">
    <property type="entry name" value="FAD-BINDING PROTEIN"/>
    <property type="match status" value="1"/>
</dbReference>
<feature type="domain" description="FAD-binding" evidence="1">
    <location>
        <begin position="6"/>
        <end position="320"/>
    </location>
</feature>
<dbReference type="AlphaFoldDB" id="A0A8I2H486"/>
<evidence type="ECO:0000313" key="3">
    <source>
        <dbReference type="EMBL" id="WOX29733.1"/>
    </source>
</evidence>
<reference evidence="3 5" key="2">
    <citation type="submission" date="2023-10" db="EMBL/GenBank/DDBJ databases">
        <title>To unveil natural product biosynthetic capacity in Pseudoalteromonas.</title>
        <authorList>
            <person name="Wang J."/>
        </authorList>
    </citation>
    <scope>NUCLEOTIDE SEQUENCE [LARGE SCALE GENOMIC DNA]</scope>
    <source>
        <strain evidence="3 5">DSM 15914</strain>
    </source>
</reference>
<dbReference type="Pfam" id="PF01494">
    <property type="entry name" value="FAD_binding_3"/>
    <property type="match status" value="1"/>
</dbReference>
<dbReference type="InterPro" id="IPR002938">
    <property type="entry name" value="FAD-bd"/>
</dbReference>
<dbReference type="Proteomes" id="UP001304419">
    <property type="component" value="Chromosome 1"/>
</dbReference>
<accession>A0A8I2H486</accession>
<gene>
    <name evidence="2" type="ORF">F9Y85_05505</name>
    <name evidence="3" type="ORF">R5H13_05580</name>
</gene>
<evidence type="ECO:0000313" key="4">
    <source>
        <dbReference type="Proteomes" id="UP000646877"/>
    </source>
</evidence>
<keyword evidence="5" id="KW-1185">Reference proteome</keyword>
<dbReference type="PANTHER" id="PTHR43747:SF1">
    <property type="entry name" value="SLR1998 PROTEIN"/>
    <property type="match status" value="1"/>
</dbReference>
<dbReference type="RefSeq" id="WP_193521606.1">
    <property type="nucleotide sequence ID" value="NZ_CBCSDF010000002.1"/>
</dbReference>
<dbReference type="EMBL" id="WEIA01000002">
    <property type="protein sequence ID" value="NLR20784.1"/>
    <property type="molecule type" value="Genomic_DNA"/>
</dbReference>
<dbReference type="SUPFAM" id="SSF51905">
    <property type="entry name" value="FAD/NAD(P)-binding domain"/>
    <property type="match status" value="1"/>
</dbReference>
<dbReference type="PROSITE" id="PS51257">
    <property type="entry name" value="PROKAR_LIPOPROTEIN"/>
    <property type="match status" value="1"/>
</dbReference>
<evidence type="ECO:0000313" key="2">
    <source>
        <dbReference type="EMBL" id="NLR20784.1"/>
    </source>
</evidence>
<organism evidence="2 4">
    <name type="scientific">Pseudoalteromonas maricaloris</name>
    <dbReference type="NCBI Taxonomy" id="184924"/>
    <lineage>
        <taxon>Bacteria</taxon>
        <taxon>Pseudomonadati</taxon>
        <taxon>Pseudomonadota</taxon>
        <taxon>Gammaproteobacteria</taxon>
        <taxon>Alteromonadales</taxon>
        <taxon>Pseudoalteromonadaceae</taxon>
        <taxon>Pseudoalteromonas</taxon>
    </lineage>
</organism>
<keyword evidence="2" id="KW-0503">Monooxygenase</keyword>
<dbReference type="InterPro" id="IPR036188">
    <property type="entry name" value="FAD/NAD-bd_sf"/>
</dbReference>
<evidence type="ECO:0000313" key="5">
    <source>
        <dbReference type="Proteomes" id="UP001304419"/>
    </source>
</evidence>
<name>A0A8I2H486_9GAMM</name>
<reference evidence="2" key="1">
    <citation type="submission" date="2019-10" db="EMBL/GenBank/DDBJ databases">
        <authorList>
            <person name="Paulsen S."/>
        </authorList>
    </citation>
    <scope>NUCLEOTIDE SEQUENCE</scope>
    <source>
        <strain evidence="2">LMG 19692</strain>
    </source>
</reference>
<dbReference type="InterPro" id="IPR050816">
    <property type="entry name" value="Flavin-dep_Halogenase_NPB"/>
</dbReference>
<dbReference type="GO" id="GO:0004497">
    <property type="term" value="F:monooxygenase activity"/>
    <property type="evidence" value="ECO:0007669"/>
    <property type="project" value="UniProtKB-KW"/>
</dbReference>
<dbReference type="Gene3D" id="3.50.50.60">
    <property type="entry name" value="FAD/NAD(P)-binding domain"/>
    <property type="match status" value="1"/>
</dbReference>
<keyword evidence="2" id="KW-0560">Oxidoreductase</keyword>
<sequence length="359" mass="39866">MAERKSDIVIVGAGIAGCIAALALHPHYQVIVVDKLATAKDKVGECLPPAASRILKKLNLLHLLQSPEHLTCHGMISFWGSESPTIVDNVKNPDGLGWHIHRQHFEQQLRDQLVLRGIPLLSSTKLTDVVQTQSGWQVRVEGCDTDMSITTTLLIDATGRACHLARRLGAKLQQFDKQMALWLTAEVATTKQFAVISDEENGWWYSAPSAACSSLDSNMQPRVFSWQACADAIKKCNITNARDFLVKVKQVRGFNTLVDLVNIETAHLHPMVSANSARLDSCAAKGWYAVGDASMSFDPLSSQGMLHAMTSSMQLADMLLLHGMDYKHGAKLYQSQMDRVWMRYLEHRQHFYEGSKLIG</sequence>
<dbReference type="Proteomes" id="UP000646877">
    <property type="component" value="Unassembled WGS sequence"/>
</dbReference>
<proteinExistence type="predicted"/>
<dbReference type="Gene3D" id="3.30.9.100">
    <property type="match status" value="1"/>
</dbReference>
<protein>
    <submittedName>
        <fullName evidence="2">FAD-binding monooxygenase</fullName>
    </submittedName>
    <submittedName>
        <fullName evidence="3">Tryptophan 7-halogenase</fullName>
    </submittedName>
</protein>
<evidence type="ECO:0000259" key="1">
    <source>
        <dbReference type="Pfam" id="PF01494"/>
    </source>
</evidence>
<dbReference type="GO" id="GO:0071949">
    <property type="term" value="F:FAD binding"/>
    <property type="evidence" value="ECO:0007669"/>
    <property type="project" value="InterPro"/>
</dbReference>
<dbReference type="EMBL" id="CP137578">
    <property type="protein sequence ID" value="WOX29733.1"/>
    <property type="molecule type" value="Genomic_DNA"/>
</dbReference>